<dbReference type="Proteomes" id="UP000324209">
    <property type="component" value="Chromosome"/>
</dbReference>
<dbReference type="OrthoDB" id="9808770at2"/>
<dbReference type="InterPro" id="IPR000524">
    <property type="entry name" value="Tscrpt_reg_HTH_GntR"/>
</dbReference>
<evidence type="ECO:0000256" key="2">
    <source>
        <dbReference type="ARBA" id="ARBA00023125"/>
    </source>
</evidence>
<keyword evidence="1" id="KW-0805">Transcription regulation</keyword>
<dbReference type="Gene3D" id="3.40.50.2300">
    <property type="match status" value="2"/>
</dbReference>
<dbReference type="InterPro" id="IPR028082">
    <property type="entry name" value="Peripla_BP_I"/>
</dbReference>
<dbReference type="KEGG" id="ock:EXM22_18100"/>
<dbReference type="EMBL" id="CP036150">
    <property type="protein sequence ID" value="QEN09802.1"/>
    <property type="molecule type" value="Genomic_DNA"/>
</dbReference>
<evidence type="ECO:0000256" key="1">
    <source>
        <dbReference type="ARBA" id="ARBA00023015"/>
    </source>
</evidence>
<evidence type="ECO:0000259" key="4">
    <source>
        <dbReference type="PROSITE" id="PS50949"/>
    </source>
</evidence>
<protein>
    <submittedName>
        <fullName evidence="5">LacI family transcriptional regulator</fullName>
    </submittedName>
</protein>
<dbReference type="InterPro" id="IPR036388">
    <property type="entry name" value="WH-like_DNA-bd_sf"/>
</dbReference>
<evidence type="ECO:0000313" key="6">
    <source>
        <dbReference type="Proteomes" id="UP000324209"/>
    </source>
</evidence>
<evidence type="ECO:0000313" key="5">
    <source>
        <dbReference type="EMBL" id="QEN09802.1"/>
    </source>
</evidence>
<reference evidence="5 6" key="1">
    <citation type="submission" date="2019-02" db="EMBL/GenBank/DDBJ databases">
        <title>Complete Genome Sequence and Methylome Analysis of free living Spirochaetas.</title>
        <authorList>
            <person name="Fomenkov A."/>
            <person name="Dubinina G."/>
            <person name="Leshcheva N."/>
            <person name="Mikheeva N."/>
            <person name="Grabovich M."/>
            <person name="Vincze T."/>
            <person name="Roberts R.J."/>
        </authorList>
    </citation>
    <scope>NUCLEOTIDE SEQUENCE [LARGE SCALE GENOMIC DNA]</scope>
    <source>
        <strain evidence="5 6">K2</strain>
    </source>
</reference>
<accession>A0A5C1QUQ1</accession>
<dbReference type="CDD" id="cd07377">
    <property type="entry name" value="WHTH_GntR"/>
    <property type="match status" value="1"/>
</dbReference>
<dbReference type="InterPro" id="IPR046335">
    <property type="entry name" value="LacI/GalR-like_sensor"/>
</dbReference>
<dbReference type="RefSeq" id="WP_149487874.1">
    <property type="nucleotide sequence ID" value="NZ_CP036150.1"/>
</dbReference>
<evidence type="ECO:0000256" key="3">
    <source>
        <dbReference type="ARBA" id="ARBA00023163"/>
    </source>
</evidence>
<keyword evidence="6" id="KW-1185">Reference proteome</keyword>
<sequence>MTLEVDRSISIPPYQQIVRQLRETITRGEMKEHDSIPSARDIVQITGVSLATAQRVLNELKNEDLIYSLPGKGSFIAPRKEGLPGTIHIFLPSSRLSFFMEILNGVYDALSDLKVDLKLHSLNTDKLVWDWKTIEELEAVVKAQEAVIFIEEAFDSVRKACLRAARQIPFVTIEWQLDGACAILNDYEESTANVVRYLYCQKKCSSLLVLKGRDFQYNASLKISGIRKSASEAGLVEDQNLFFLDTDFDAFTGYESVSSYLKDHNAPQAIFCANDYEAIGVVGALTEQGLLPGRDVQLVGYGDMTDKTTLYFPLTTVKQNLEEMGHQAVVMLLQKAKGEDVPSQKIVKTELIVRKT</sequence>
<dbReference type="GO" id="GO:0003700">
    <property type="term" value="F:DNA-binding transcription factor activity"/>
    <property type="evidence" value="ECO:0007669"/>
    <property type="project" value="InterPro"/>
</dbReference>
<dbReference type="PANTHER" id="PTHR30146:SF109">
    <property type="entry name" value="HTH-TYPE TRANSCRIPTIONAL REGULATOR GALS"/>
    <property type="match status" value="1"/>
</dbReference>
<dbReference type="Pfam" id="PF00392">
    <property type="entry name" value="GntR"/>
    <property type="match status" value="1"/>
</dbReference>
<feature type="domain" description="HTH gntR-type" evidence="4">
    <location>
        <begin position="11"/>
        <end position="79"/>
    </location>
</feature>
<dbReference type="InterPro" id="IPR036390">
    <property type="entry name" value="WH_DNA-bd_sf"/>
</dbReference>
<dbReference type="AlphaFoldDB" id="A0A5C1QUQ1"/>
<dbReference type="SUPFAM" id="SSF46785">
    <property type="entry name" value="Winged helix' DNA-binding domain"/>
    <property type="match status" value="1"/>
</dbReference>
<keyword evidence="3" id="KW-0804">Transcription</keyword>
<dbReference type="Gene3D" id="1.10.10.10">
    <property type="entry name" value="Winged helix-like DNA-binding domain superfamily/Winged helix DNA-binding domain"/>
    <property type="match status" value="1"/>
</dbReference>
<dbReference type="PANTHER" id="PTHR30146">
    <property type="entry name" value="LACI-RELATED TRANSCRIPTIONAL REPRESSOR"/>
    <property type="match status" value="1"/>
</dbReference>
<dbReference type="CDD" id="cd06267">
    <property type="entry name" value="PBP1_LacI_sugar_binding-like"/>
    <property type="match status" value="1"/>
</dbReference>
<organism evidence="5 6">
    <name type="scientific">Oceanispirochaeta crateris</name>
    <dbReference type="NCBI Taxonomy" id="2518645"/>
    <lineage>
        <taxon>Bacteria</taxon>
        <taxon>Pseudomonadati</taxon>
        <taxon>Spirochaetota</taxon>
        <taxon>Spirochaetia</taxon>
        <taxon>Spirochaetales</taxon>
        <taxon>Spirochaetaceae</taxon>
        <taxon>Oceanispirochaeta</taxon>
    </lineage>
</organism>
<dbReference type="Pfam" id="PF13377">
    <property type="entry name" value="Peripla_BP_3"/>
    <property type="match status" value="1"/>
</dbReference>
<proteinExistence type="predicted"/>
<dbReference type="GO" id="GO:0000976">
    <property type="term" value="F:transcription cis-regulatory region binding"/>
    <property type="evidence" value="ECO:0007669"/>
    <property type="project" value="TreeGrafter"/>
</dbReference>
<keyword evidence="2" id="KW-0238">DNA-binding</keyword>
<dbReference type="SUPFAM" id="SSF53822">
    <property type="entry name" value="Periplasmic binding protein-like I"/>
    <property type="match status" value="1"/>
</dbReference>
<dbReference type="PROSITE" id="PS50949">
    <property type="entry name" value="HTH_GNTR"/>
    <property type="match status" value="1"/>
</dbReference>
<dbReference type="SMART" id="SM00345">
    <property type="entry name" value="HTH_GNTR"/>
    <property type="match status" value="1"/>
</dbReference>
<name>A0A5C1QUQ1_9SPIO</name>
<gene>
    <name evidence="5" type="ORF">EXM22_18100</name>
</gene>